<organism evidence="1 2">
    <name type="scientific">Caenispirillum bisanense</name>
    <dbReference type="NCBI Taxonomy" id="414052"/>
    <lineage>
        <taxon>Bacteria</taxon>
        <taxon>Pseudomonadati</taxon>
        <taxon>Pseudomonadota</taxon>
        <taxon>Alphaproteobacteria</taxon>
        <taxon>Rhodospirillales</taxon>
        <taxon>Novispirillaceae</taxon>
        <taxon>Caenispirillum</taxon>
    </lineage>
</organism>
<proteinExistence type="predicted"/>
<sequence>MKVTWRVSEKNSGSLVGVQLAKSADRACHWVAERRGLDRLRLVATRLDAPLADELAVVR</sequence>
<evidence type="ECO:0000313" key="2">
    <source>
        <dbReference type="Proteomes" id="UP000219621"/>
    </source>
</evidence>
<evidence type="ECO:0000313" key="1">
    <source>
        <dbReference type="EMBL" id="SOD99555.1"/>
    </source>
</evidence>
<keyword evidence="2" id="KW-1185">Reference proteome</keyword>
<gene>
    <name evidence="1" type="ORF">SAMN05421508_10961</name>
</gene>
<name>A0A286GVI9_9PROT</name>
<reference evidence="1 2" key="1">
    <citation type="submission" date="2017-09" db="EMBL/GenBank/DDBJ databases">
        <authorList>
            <person name="Ehlers B."/>
            <person name="Leendertz F.H."/>
        </authorList>
    </citation>
    <scope>NUCLEOTIDE SEQUENCE [LARGE SCALE GENOMIC DNA]</scope>
    <source>
        <strain evidence="1 2">USBA 140</strain>
    </source>
</reference>
<dbReference type="RefSeq" id="WP_097280729.1">
    <property type="nucleotide sequence ID" value="NZ_OCNJ01000009.1"/>
</dbReference>
<dbReference type="EMBL" id="OCNJ01000009">
    <property type="protein sequence ID" value="SOD99555.1"/>
    <property type="molecule type" value="Genomic_DNA"/>
</dbReference>
<dbReference type="Proteomes" id="UP000219621">
    <property type="component" value="Unassembled WGS sequence"/>
</dbReference>
<dbReference type="AlphaFoldDB" id="A0A286GVI9"/>
<accession>A0A286GVI9</accession>
<protein>
    <submittedName>
        <fullName evidence="1">Uncharacterized protein</fullName>
    </submittedName>
</protein>